<proteinExistence type="predicted"/>
<gene>
    <name evidence="1" type="ORF">METZ01_LOCUS108346</name>
</gene>
<dbReference type="AlphaFoldDB" id="A0A381WT12"/>
<dbReference type="EMBL" id="UINC01012751">
    <property type="protein sequence ID" value="SVA55492.1"/>
    <property type="molecule type" value="Genomic_DNA"/>
</dbReference>
<sequence length="84" mass="9646">MAAAGKRLPISPVQHDGDKWASVIMHSVTMIIVQQFVKEDIEREPSWPLAQQQIITRHPWFFLIMTGVRRPPVRDDTLAPALFQ</sequence>
<protein>
    <submittedName>
        <fullName evidence="1">Uncharacterized protein</fullName>
    </submittedName>
</protein>
<organism evidence="1">
    <name type="scientific">marine metagenome</name>
    <dbReference type="NCBI Taxonomy" id="408172"/>
    <lineage>
        <taxon>unclassified sequences</taxon>
        <taxon>metagenomes</taxon>
        <taxon>ecological metagenomes</taxon>
    </lineage>
</organism>
<evidence type="ECO:0000313" key="1">
    <source>
        <dbReference type="EMBL" id="SVA55492.1"/>
    </source>
</evidence>
<name>A0A381WT12_9ZZZZ</name>
<reference evidence="1" key="1">
    <citation type="submission" date="2018-05" db="EMBL/GenBank/DDBJ databases">
        <authorList>
            <person name="Lanie J.A."/>
            <person name="Ng W.-L."/>
            <person name="Kazmierczak K.M."/>
            <person name="Andrzejewski T.M."/>
            <person name="Davidsen T.M."/>
            <person name="Wayne K.J."/>
            <person name="Tettelin H."/>
            <person name="Glass J.I."/>
            <person name="Rusch D."/>
            <person name="Podicherti R."/>
            <person name="Tsui H.-C.T."/>
            <person name="Winkler M.E."/>
        </authorList>
    </citation>
    <scope>NUCLEOTIDE SEQUENCE</scope>
</reference>
<accession>A0A381WT12</accession>